<evidence type="ECO:0000313" key="3">
    <source>
        <dbReference type="Proteomes" id="UP000479710"/>
    </source>
</evidence>
<accession>A0A6G1DTC0</accession>
<organism evidence="2 3">
    <name type="scientific">Oryza meyeriana var. granulata</name>
    <dbReference type="NCBI Taxonomy" id="110450"/>
    <lineage>
        <taxon>Eukaryota</taxon>
        <taxon>Viridiplantae</taxon>
        <taxon>Streptophyta</taxon>
        <taxon>Embryophyta</taxon>
        <taxon>Tracheophyta</taxon>
        <taxon>Spermatophyta</taxon>
        <taxon>Magnoliopsida</taxon>
        <taxon>Liliopsida</taxon>
        <taxon>Poales</taxon>
        <taxon>Poaceae</taxon>
        <taxon>BOP clade</taxon>
        <taxon>Oryzoideae</taxon>
        <taxon>Oryzeae</taxon>
        <taxon>Oryzinae</taxon>
        <taxon>Oryza</taxon>
        <taxon>Oryza meyeriana</taxon>
    </lineage>
</organism>
<dbReference type="Proteomes" id="UP000479710">
    <property type="component" value="Unassembled WGS sequence"/>
</dbReference>
<dbReference type="AlphaFoldDB" id="A0A6G1DTC0"/>
<feature type="non-terminal residue" evidence="2">
    <location>
        <position position="1"/>
    </location>
</feature>
<sequence length="93" mass="10395">CSIHTCLTWTMNLGNGEGSGYCWRRQGRRAERRLLQEAMEEGLSGGYWRRQGRMVEQHGWSRKGRWGPAAAAGAGRDGGPSGGCCWRRQGRRA</sequence>
<comment type="caution">
    <text evidence="2">The sequence shown here is derived from an EMBL/GenBank/DDBJ whole genome shotgun (WGS) entry which is preliminary data.</text>
</comment>
<name>A0A6G1DTC0_9ORYZ</name>
<feature type="region of interest" description="Disordered" evidence="1">
    <location>
        <begin position="60"/>
        <end position="83"/>
    </location>
</feature>
<reference evidence="2 3" key="1">
    <citation type="submission" date="2019-11" db="EMBL/GenBank/DDBJ databases">
        <title>Whole genome sequence of Oryza granulata.</title>
        <authorList>
            <person name="Li W."/>
        </authorList>
    </citation>
    <scope>NUCLEOTIDE SEQUENCE [LARGE SCALE GENOMIC DNA]</scope>
    <source>
        <strain evidence="3">cv. Menghai</strain>
        <tissue evidence="2">Leaf</tissue>
    </source>
</reference>
<evidence type="ECO:0000256" key="1">
    <source>
        <dbReference type="SAM" id="MobiDB-lite"/>
    </source>
</evidence>
<evidence type="ECO:0000313" key="2">
    <source>
        <dbReference type="EMBL" id="KAF0915719.1"/>
    </source>
</evidence>
<dbReference type="EMBL" id="SPHZ02000006">
    <property type="protein sequence ID" value="KAF0915719.1"/>
    <property type="molecule type" value="Genomic_DNA"/>
</dbReference>
<keyword evidence="3" id="KW-1185">Reference proteome</keyword>
<gene>
    <name evidence="2" type="ORF">E2562_038379</name>
</gene>
<protein>
    <submittedName>
        <fullName evidence="2">Uncharacterized protein</fullName>
    </submittedName>
</protein>
<proteinExistence type="predicted"/>